<accession>A0A2H3SPT9</accession>
<evidence type="ECO:0000313" key="2">
    <source>
        <dbReference type="Proteomes" id="UP000219369"/>
    </source>
</evidence>
<gene>
    <name evidence="1" type="ORF">FRV6_01381</name>
</gene>
<dbReference type="AlphaFoldDB" id="A0A2H3SPT9"/>
<protein>
    <submittedName>
        <fullName evidence="1">Uncharacterized protein</fullName>
    </submittedName>
</protein>
<sequence>MTPPMHRLRESRKLTDGMIPIHVASGPPRMRTRRHMHVEWMEMDVWILTSISGSHPGFLRALTCLSASSKRRSRIRQRALSRLRGSDSLQLRDLLVEKVLVVLYRSTDPSLS</sequence>
<evidence type="ECO:0000313" key="1">
    <source>
        <dbReference type="EMBL" id="SCO77169.1"/>
    </source>
</evidence>
<proteinExistence type="predicted"/>
<name>A0A2H3SPT9_FUSOX</name>
<reference evidence="2" key="1">
    <citation type="submission" date="2016-09" db="EMBL/GenBank/DDBJ databases">
        <authorList>
            <person name="Guldener U."/>
        </authorList>
    </citation>
    <scope>NUCLEOTIDE SEQUENCE [LARGE SCALE GENOMIC DNA]</scope>
    <source>
        <strain evidence="2">V64-1</strain>
    </source>
</reference>
<organism evidence="1 2">
    <name type="scientific">Fusarium oxysporum</name>
    <name type="common">Fusarium vascular wilt</name>
    <dbReference type="NCBI Taxonomy" id="5507"/>
    <lineage>
        <taxon>Eukaryota</taxon>
        <taxon>Fungi</taxon>
        <taxon>Dikarya</taxon>
        <taxon>Ascomycota</taxon>
        <taxon>Pezizomycotina</taxon>
        <taxon>Sordariomycetes</taxon>
        <taxon>Hypocreomycetidae</taxon>
        <taxon>Hypocreales</taxon>
        <taxon>Nectriaceae</taxon>
        <taxon>Fusarium</taxon>
        <taxon>Fusarium oxysporum species complex</taxon>
    </lineage>
</organism>
<dbReference type="EMBL" id="FMJY01000001">
    <property type="protein sequence ID" value="SCO77169.1"/>
    <property type="molecule type" value="Genomic_DNA"/>
</dbReference>
<dbReference type="Proteomes" id="UP000219369">
    <property type="component" value="Unassembled WGS sequence"/>
</dbReference>